<dbReference type="Proteomes" id="UP000218165">
    <property type="component" value="Chromosome"/>
</dbReference>
<name>A0A291GIW3_9MICO</name>
<dbReference type="EMBL" id="CP023563">
    <property type="protein sequence ID" value="ATG50289.1"/>
    <property type="molecule type" value="Genomic_DNA"/>
</dbReference>
<dbReference type="RefSeq" id="WP_096801429.1">
    <property type="nucleotide sequence ID" value="NZ_CP023563.1"/>
</dbReference>
<evidence type="ECO:0000313" key="2">
    <source>
        <dbReference type="EMBL" id="ATG50289.1"/>
    </source>
</evidence>
<proteinExistence type="predicted"/>
<evidence type="ECO:0000256" key="1">
    <source>
        <dbReference type="SAM" id="MobiDB-lite"/>
    </source>
</evidence>
<protein>
    <submittedName>
        <fullName evidence="2">Uncharacterized protein</fullName>
    </submittedName>
</protein>
<reference evidence="3" key="1">
    <citation type="submission" date="2017-09" db="EMBL/GenBank/DDBJ databases">
        <title>Brachybacterium sp. VM2412.</title>
        <authorList>
            <person name="Tak E.J."/>
            <person name="Bae J.-W."/>
        </authorList>
    </citation>
    <scope>NUCLEOTIDE SEQUENCE [LARGE SCALE GENOMIC DNA]</scope>
    <source>
        <strain evidence="3">VM2412</strain>
    </source>
</reference>
<evidence type="ECO:0000313" key="3">
    <source>
        <dbReference type="Proteomes" id="UP000218165"/>
    </source>
</evidence>
<dbReference type="KEGG" id="brz:CFK38_01190"/>
<organism evidence="2 3">
    <name type="scientific">Brachybacterium vulturis</name>
    <dbReference type="NCBI Taxonomy" id="2017484"/>
    <lineage>
        <taxon>Bacteria</taxon>
        <taxon>Bacillati</taxon>
        <taxon>Actinomycetota</taxon>
        <taxon>Actinomycetes</taxon>
        <taxon>Micrococcales</taxon>
        <taxon>Dermabacteraceae</taxon>
        <taxon>Brachybacterium</taxon>
    </lineage>
</organism>
<dbReference type="OrthoDB" id="4789123at2"/>
<keyword evidence="3" id="KW-1185">Reference proteome</keyword>
<dbReference type="AlphaFoldDB" id="A0A291GIW3"/>
<gene>
    <name evidence="2" type="ORF">CFK38_01190</name>
</gene>
<sequence length="600" mass="64571">MTSTGAASLPASAGEPAGTGLPDPDRLRAALRPAELPLPSPRDTREAAGRVNDLLHAERYREARGLVEQFREAPAAPEDRFALLRASLHGAALSGAGEQIARDAVDLVTLLRRSGNAEQAAAVVTVLLERGPFAQAASTRTRAAIEEIPTGRGRRRGHAPQAAPEMLVVVRALERSAVPGPRGTAADPRRDAARLRAALAAFPAVREQLLADPEQELRLRLAQALEGAGEDAAATTAALDVLDLIAERAVALDIDVDARDPRTDPERLATAAHAVLARTLGVERPLQAVHHALEALDAMPGIEDPPLRIGLITALLQALMAAGATREATFTAGRLASLQRTLRRDALRIAPLLAVAAQRVQAERYDAARWALEQARTLARETRDRHALLEVARLAASIHERSGEPAASLRELRRMAHQARWLADDLATPTSAQGELIRTELQANALVMRRALDLGRTGAVEEATSAIERRTRPGGGRPVLPAELLWDHRVDARVGRFLAAGDALSRGEEGAEEETCQRRLREAQDAIDARPAGHEDRARYWSAYLEDRHAHLLAERGRTEPALEPARRAREAWSRLGSEEDVARLDALLRALTGEGAGAG</sequence>
<accession>A0A291GIW3</accession>
<feature type="region of interest" description="Disordered" evidence="1">
    <location>
        <begin position="1"/>
        <end position="47"/>
    </location>
</feature>